<name>B6BN52_SULGG</name>
<gene>
    <name evidence="2" type="ORF">SMGD1_2148</name>
</gene>
<dbReference type="HOGENOM" id="CLU_612391_0_0_7"/>
<evidence type="ECO:0000313" key="2">
    <source>
        <dbReference type="EMBL" id="EHP30671.1"/>
    </source>
</evidence>
<keyword evidence="1" id="KW-0732">Signal</keyword>
<organism evidence="2 3">
    <name type="scientific">Sulfurimonas gotlandica (strain DSM 19862 / JCM 16533 / GD1)</name>
    <dbReference type="NCBI Taxonomy" id="929558"/>
    <lineage>
        <taxon>Bacteria</taxon>
        <taxon>Pseudomonadati</taxon>
        <taxon>Campylobacterota</taxon>
        <taxon>Epsilonproteobacteria</taxon>
        <taxon>Campylobacterales</taxon>
        <taxon>Sulfurimonadaceae</taxon>
        <taxon>Sulfurimonas</taxon>
    </lineage>
</organism>
<evidence type="ECO:0000313" key="3">
    <source>
        <dbReference type="Proteomes" id="UP000006431"/>
    </source>
</evidence>
<accession>H1FXQ1</accession>
<feature type="chain" id="PRO_5002840665" evidence="1">
    <location>
        <begin position="27"/>
        <end position="447"/>
    </location>
</feature>
<reference evidence="2 3" key="1">
    <citation type="journal article" date="2012" name="Proc. Natl. Acad. Sci. U.S.A.">
        <title>Genome and physiology of a model Epsilonproteobacterium responsible for sulfide detoxification in marine oxygen depletion zones.</title>
        <authorList>
            <person name="Grote J."/>
            <person name="Schott T."/>
            <person name="Bruckner C.G."/>
            <person name="Glockner F.O."/>
            <person name="Jost G."/>
            <person name="Teeling H."/>
            <person name="Labrenz M."/>
            <person name="Jurgens K."/>
        </authorList>
    </citation>
    <scope>NUCLEOTIDE SEQUENCE [LARGE SCALE GENOMIC DNA]</scope>
    <source>
        <strain evidence="2 3">GD1</strain>
    </source>
</reference>
<dbReference type="AlphaFoldDB" id="B6BN52"/>
<dbReference type="PATRIC" id="fig|929558.5.peg.2139"/>
<dbReference type="RefSeq" id="WP_008339410.1">
    <property type="nucleotide sequence ID" value="NZ_AFRZ01000001.1"/>
</dbReference>
<dbReference type="STRING" id="929558.SMGD1_2148"/>
<proteinExistence type="predicted"/>
<dbReference type="EMBL" id="AFRZ01000001">
    <property type="protein sequence ID" value="EHP30671.1"/>
    <property type="molecule type" value="Genomic_DNA"/>
</dbReference>
<accession>B6BN52</accession>
<keyword evidence="3" id="KW-1185">Reference proteome</keyword>
<evidence type="ECO:0000256" key="1">
    <source>
        <dbReference type="SAM" id="SignalP"/>
    </source>
</evidence>
<dbReference type="OrthoDB" id="9829013at2"/>
<feature type="signal peptide" evidence="1">
    <location>
        <begin position="1"/>
        <end position="26"/>
    </location>
</feature>
<protein>
    <submittedName>
        <fullName evidence="2">Uncharacterized protein</fullName>
    </submittedName>
</protein>
<comment type="caution">
    <text evidence="2">The sequence shown here is derived from an EMBL/GenBank/DDBJ whole genome shotgun (WGS) entry which is preliminary data.</text>
</comment>
<sequence length="447" mass="49264">MGKINSLAVNAVAVGLLGFSMSGCSAVMEGVQSQMEVPTLEKQANRVAIGMTIVRENNIIAFKMPISSDAAWPEQVAADISEEEDKIIIDLLMQDPYFATIEHTDRIQRDMLGSSSSMNQLGDFGGFAAGMLNQRVKPLTKKAIQKLIILYGKDQTNWPNIFSFDSSLSNFLAFKDGKMKDIEAPRGDVYASIGEAVISLTPTNMQKDLSVARIEMLDSFESVASIKSEKGELQSKLKLDEADAKKKEDDEKFEYTPLSDEQKLEIEKEIAVIDTRESEAELVANEKEAIYFELLDQSIVALESDINIDDENYVKLARNINIVSNEIQTGATQAYTAFGLAAANIASSDILLNFPKELESLAVCKATIPAKLDVKFNERIARLGKNSIYILPNILIGTYYAYKQSSLAQKYEDVTNIILLAHKAKVEQEAAAKKDAEEAAVKAKKSK</sequence>
<dbReference type="PROSITE" id="PS51257">
    <property type="entry name" value="PROKAR_LIPOPROTEIN"/>
    <property type="match status" value="1"/>
</dbReference>
<dbReference type="Proteomes" id="UP000006431">
    <property type="component" value="Unassembled WGS sequence"/>
</dbReference>